<comment type="subunit">
    <text evidence="1">Homotetramer.</text>
</comment>
<comment type="pathway">
    <text evidence="1">Pyrimidine metabolism; dTTP biosynthesis.</text>
</comment>
<dbReference type="RefSeq" id="WP_204663611.1">
    <property type="nucleotide sequence ID" value="NZ_JAFBDT010000008.1"/>
</dbReference>
<evidence type="ECO:0000256" key="1">
    <source>
        <dbReference type="HAMAP-Rule" id="MF_01408"/>
    </source>
</evidence>
<feature type="binding site" description="in other chain" evidence="1">
    <location>
        <position position="165"/>
    </location>
    <ligand>
        <name>dUMP</name>
        <dbReference type="ChEBI" id="CHEBI:246422"/>
        <note>ligand shared between dimeric partners</note>
    </ligand>
</feature>
<keyword evidence="1 2" id="KW-0808">Transferase</keyword>
<dbReference type="SUPFAM" id="SSF69796">
    <property type="entry name" value="Thymidylate synthase-complementing protein Thy1"/>
    <property type="match status" value="1"/>
</dbReference>
<dbReference type="EC" id="2.1.1.148" evidence="1"/>
<comment type="cofactor">
    <cofactor evidence="1">
        <name>FAD</name>
        <dbReference type="ChEBI" id="CHEBI:57692"/>
    </cofactor>
    <text evidence="1">Binds 4 FAD per tetramer. Each FAD binding site is formed by three monomers.</text>
</comment>
<dbReference type="PANTHER" id="PTHR34934:SF1">
    <property type="entry name" value="FLAVIN-DEPENDENT THYMIDYLATE SYNTHASE"/>
    <property type="match status" value="1"/>
</dbReference>
<feature type="binding site" evidence="1">
    <location>
        <position position="87"/>
    </location>
    <ligand>
        <name>FAD</name>
        <dbReference type="ChEBI" id="CHEBI:57692"/>
        <note>ligand shared between neighboring subunits</note>
    </ligand>
</feature>
<name>A0ABS2MQU2_9FIRM</name>
<evidence type="ECO:0000313" key="2">
    <source>
        <dbReference type="EMBL" id="MBM7561776.1"/>
    </source>
</evidence>
<gene>
    <name evidence="1" type="primary">thyX</name>
    <name evidence="2" type="ORF">JOC49_001317</name>
</gene>
<sequence length="252" mass="28191">MKVQLLAHTPDPERIIAGAAKLCYSAVGIDALNEKLDSESVTSFLNKLMALGHESPLEHVSFTFGIEGVSRVLTHQLVRHRIASYSQQSQRYVKLDAFEYVTPPAILKIPKAKALFDQAMAEDQKIYNELTEILENGYYKEMIAAGMTEKKARSQSEKKAVEDARFVFPNACETKIVVTMNARSLMNFFNHRCCNRAQWEIQALAIEMLRIVRGVAPGIFNNSGPGCLVGPCPEGKMTCGEINEVRQFFKTL</sequence>
<dbReference type="GO" id="GO:0050797">
    <property type="term" value="F:thymidylate synthase (FAD) activity"/>
    <property type="evidence" value="ECO:0007669"/>
    <property type="project" value="UniProtKB-EC"/>
</dbReference>
<feature type="binding site" evidence="1">
    <location>
        <begin position="76"/>
        <end position="79"/>
    </location>
    <ligand>
        <name>dUMP</name>
        <dbReference type="ChEBI" id="CHEBI:246422"/>
        <note>ligand shared between dimeric partners</note>
    </ligand>
</feature>
<dbReference type="EMBL" id="JAFBDT010000008">
    <property type="protein sequence ID" value="MBM7561776.1"/>
    <property type="molecule type" value="Genomic_DNA"/>
</dbReference>
<evidence type="ECO:0000313" key="3">
    <source>
        <dbReference type="Proteomes" id="UP000767854"/>
    </source>
</evidence>
<accession>A0ABS2MQU2</accession>
<dbReference type="InterPro" id="IPR036098">
    <property type="entry name" value="Thymidylate_synthase_ThyX_sf"/>
</dbReference>
<dbReference type="NCBIfam" id="TIGR02170">
    <property type="entry name" value="thyX"/>
    <property type="match status" value="1"/>
</dbReference>
<organism evidence="2 3">
    <name type="scientific">Fusibacter tunisiensis</name>
    <dbReference type="NCBI Taxonomy" id="1008308"/>
    <lineage>
        <taxon>Bacteria</taxon>
        <taxon>Bacillati</taxon>
        <taxon>Bacillota</taxon>
        <taxon>Clostridia</taxon>
        <taxon>Eubacteriales</taxon>
        <taxon>Eubacteriales Family XII. Incertae Sedis</taxon>
        <taxon>Fusibacter</taxon>
    </lineage>
</organism>
<feature type="binding site" evidence="1">
    <location>
        <position position="55"/>
    </location>
    <ligand>
        <name>FAD</name>
        <dbReference type="ChEBI" id="CHEBI:57692"/>
        <note>ligand shared between neighboring subunits</note>
    </ligand>
</feature>
<keyword evidence="1 2" id="KW-0489">Methyltransferase</keyword>
<feature type="binding site" evidence="1">
    <location>
        <begin position="79"/>
        <end position="81"/>
    </location>
    <ligand>
        <name>FAD</name>
        <dbReference type="ChEBI" id="CHEBI:57692"/>
        <note>ligand shared between neighboring subunits</note>
    </ligand>
</feature>
<comment type="caution">
    <text evidence="2">The sequence shown here is derived from an EMBL/GenBank/DDBJ whole genome shotgun (WGS) entry which is preliminary data.</text>
</comment>
<protein>
    <recommendedName>
        <fullName evidence="1">Flavin-dependent thymidylate synthase</fullName>
        <shortName evidence="1">FDTS</shortName>
        <ecNumber evidence="1">2.1.1.148</ecNumber>
    </recommendedName>
    <alternativeName>
        <fullName evidence="1">FAD-dependent thymidylate synthase</fullName>
    </alternativeName>
    <alternativeName>
        <fullName evidence="1">Thymidylate synthase ThyX</fullName>
        <shortName evidence="1">TS</shortName>
        <shortName evidence="1">TSase</shortName>
    </alternativeName>
</protein>
<feature type="binding site" evidence="1">
    <location>
        <begin position="181"/>
        <end position="183"/>
    </location>
    <ligand>
        <name>FAD</name>
        <dbReference type="ChEBI" id="CHEBI:57692"/>
        <note>ligand shared between neighboring subunits</note>
    </ligand>
</feature>
<feature type="binding site" description="in other chain" evidence="1">
    <location>
        <begin position="87"/>
        <end position="91"/>
    </location>
    <ligand>
        <name>dUMP</name>
        <dbReference type="ChEBI" id="CHEBI:246422"/>
        <note>ligand shared between dimeric partners</note>
    </ligand>
</feature>
<dbReference type="CDD" id="cd20175">
    <property type="entry name" value="ThyX"/>
    <property type="match status" value="1"/>
</dbReference>
<keyword evidence="1" id="KW-0285">Flavoprotein</keyword>
<keyword evidence="1" id="KW-0545">Nucleotide biosynthesis</keyword>
<keyword evidence="1" id="KW-0274">FAD</keyword>
<keyword evidence="1" id="KW-0521">NADP</keyword>
<keyword evidence="3" id="KW-1185">Reference proteome</keyword>
<dbReference type="GO" id="GO:0032259">
    <property type="term" value="P:methylation"/>
    <property type="evidence" value="ECO:0007669"/>
    <property type="project" value="UniProtKB-KW"/>
</dbReference>
<feature type="active site" description="Involved in ionization of N3 of dUMP, leading to its activation" evidence="1">
    <location>
        <position position="192"/>
    </location>
</feature>
<dbReference type="Gene3D" id="3.30.1360.170">
    <property type="match status" value="1"/>
</dbReference>
<comment type="function">
    <text evidence="1">Catalyzes the reductive methylation of 2'-deoxyuridine-5'-monophosphate (dUMP) to 2'-deoxythymidine-5'-monophosphate (dTMP) while utilizing 5,10-methylenetetrahydrofolate (mTHF) as the methyl donor, and NADPH and FADH(2) as the reductant.</text>
</comment>
<feature type="binding site" evidence="1">
    <location>
        <position position="192"/>
    </location>
    <ligand>
        <name>dUMP</name>
        <dbReference type="ChEBI" id="CHEBI:246422"/>
        <note>ligand shared between dimeric partners</note>
    </ligand>
</feature>
<proteinExistence type="inferred from homology"/>
<dbReference type="Pfam" id="PF02511">
    <property type="entry name" value="Thy1"/>
    <property type="match status" value="1"/>
</dbReference>
<dbReference type="Proteomes" id="UP000767854">
    <property type="component" value="Unassembled WGS sequence"/>
</dbReference>
<dbReference type="InterPro" id="IPR003669">
    <property type="entry name" value="Thymidylate_synthase_ThyX"/>
</dbReference>
<dbReference type="PANTHER" id="PTHR34934">
    <property type="entry name" value="FLAVIN-DEPENDENT THYMIDYLATE SYNTHASE"/>
    <property type="match status" value="1"/>
</dbReference>
<dbReference type="HAMAP" id="MF_01408">
    <property type="entry name" value="ThyX"/>
    <property type="match status" value="1"/>
</dbReference>
<comment type="catalytic activity">
    <reaction evidence="1">
        <text>dUMP + (6R)-5,10-methylene-5,6,7,8-tetrahydrofolate + NADPH + H(+) = dTMP + (6S)-5,6,7,8-tetrahydrofolate + NADP(+)</text>
        <dbReference type="Rhea" id="RHEA:29043"/>
        <dbReference type="ChEBI" id="CHEBI:15378"/>
        <dbReference type="ChEBI" id="CHEBI:15636"/>
        <dbReference type="ChEBI" id="CHEBI:57453"/>
        <dbReference type="ChEBI" id="CHEBI:57783"/>
        <dbReference type="ChEBI" id="CHEBI:58349"/>
        <dbReference type="ChEBI" id="CHEBI:63528"/>
        <dbReference type="ChEBI" id="CHEBI:246422"/>
        <dbReference type="EC" id="2.1.1.148"/>
    </reaction>
</comment>
<reference evidence="2 3" key="1">
    <citation type="submission" date="2021-01" db="EMBL/GenBank/DDBJ databases">
        <title>Genomic Encyclopedia of Type Strains, Phase IV (KMG-IV): sequencing the most valuable type-strain genomes for metagenomic binning, comparative biology and taxonomic classification.</title>
        <authorList>
            <person name="Goeker M."/>
        </authorList>
    </citation>
    <scope>NUCLEOTIDE SEQUENCE [LARGE SCALE GENOMIC DNA]</scope>
    <source>
        <strain evidence="2 3">DSM 24436</strain>
    </source>
</reference>
<dbReference type="PROSITE" id="PS51331">
    <property type="entry name" value="THYX"/>
    <property type="match status" value="1"/>
</dbReference>
<comment type="similarity">
    <text evidence="1">Belongs to the thymidylate synthase ThyX family.</text>
</comment>
<feature type="binding site" evidence="1">
    <location>
        <position position="187"/>
    </location>
    <ligand>
        <name>FAD</name>
        <dbReference type="ChEBI" id="CHEBI:57692"/>
        <note>ligand shared between neighboring subunits</note>
    </ligand>
</feature>